<dbReference type="InterPro" id="IPR036921">
    <property type="entry name" value="PurM-like_N_sf"/>
</dbReference>
<dbReference type="GO" id="GO:0051604">
    <property type="term" value="P:protein maturation"/>
    <property type="evidence" value="ECO:0007669"/>
    <property type="project" value="TreeGrafter"/>
</dbReference>
<dbReference type="PANTHER" id="PTHR30303:SF0">
    <property type="entry name" value="CARBAMOYL DEHYDRATASE HYPE"/>
    <property type="match status" value="1"/>
</dbReference>
<dbReference type="EMBL" id="PKHU01000002">
    <property type="protein sequence ID" value="PKZ29630.1"/>
    <property type="molecule type" value="Genomic_DNA"/>
</dbReference>
<dbReference type="RefSeq" id="WP_101636650.1">
    <property type="nucleotide sequence ID" value="NZ_PKHU01000002.1"/>
</dbReference>
<evidence type="ECO:0000259" key="2">
    <source>
        <dbReference type="Pfam" id="PF00586"/>
    </source>
</evidence>
<proteinExistence type="inferred from homology"/>
<dbReference type="AlphaFoldDB" id="A0A2I1NB75"/>
<dbReference type="PIRSF" id="PIRSF005644">
    <property type="entry name" value="Hdrgns_mtr_HypE"/>
    <property type="match status" value="1"/>
</dbReference>
<evidence type="ECO:0000313" key="4">
    <source>
        <dbReference type="EMBL" id="PKZ29630.1"/>
    </source>
</evidence>
<dbReference type="Gene3D" id="3.90.650.10">
    <property type="entry name" value="PurM-like C-terminal domain"/>
    <property type="match status" value="1"/>
</dbReference>
<feature type="domain" description="PurM-like C-terminal" evidence="3">
    <location>
        <begin position="164"/>
        <end position="309"/>
    </location>
</feature>
<dbReference type="NCBIfam" id="TIGR02124">
    <property type="entry name" value="hypE"/>
    <property type="match status" value="1"/>
</dbReference>
<dbReference type="PANTHER" id="PTHR30303">
    <property type="entry name" value="HYDROGENASE ISOENZYMES FORMATION PROTEIN HYPE"/>
    <property type="match status" value="1"/>
</dbReference>
<dbReference type="SUPFAM" id="SSF55326">
    <property type="entry name" value="PurM N-terminal domain-like"/>
    <property type="match status" value="1"/>
</dbReference>
<dbReference type="InterPro" id="IPR010918">
    <property type="entry name" value="PurM-like_C_dom"/>
</dbReference>
<comment type="caution">
    <text evidence="4">The sequence shown here is derived from an EMBL/GenBank/DDBJ whole genome shotgun (WGS) entry which is preliminary data.</text>
</comment>
<evidence type="ECO:0000313" key="5">
    <source>
        <dbReference type="Proteomes" id="UP000234639"/>
    </source>
</evidence>
<accession>A0A2I1NB75</accession>
<dbReference type="CDD" id="cd02197">
    <property type="entry name" value="HypE"/>
    <property type="match status" value="1"/>
</dbReference>
<dbReference type="Proteomes" id="UP000234639">
    <property type="component" value="Unassembled WGS sequence"/>
</dbReference>
<dbReference type="InterPro" id="IPR036676">
    <property type="entry name" value="PurM-like_C_sf"/>
</dbReference>
<gene>
    <name evidence="4" type="primary">hypE</name>
    <name evidence="4" type="ORF">CYJ41_01705</name>
</gene>
<dbReference type="Gene3D" id="3.30.1330.10">
    <property type="entry name" value="PurM-like, N-terminal domain"/>
    <property type="match status" value="1"/>
</dbReference>
<evidence type="ECO:0000256" key="1">
    <source>
        <dbReference type="ARBA" id="ARBA00006243"/>
    </source>
</evidence>
<organism evidence="4 5">
    <name type="scientific">Campylobacter ureolyticus</name>
    <dbReference type="NCBI Taxonomy" id="827"/>
    <lineage>
        <taxon>Bacteria</taxon>
        <taxon>Pseudomonadati</taxon>
        <taxon>Campylobacterota</taxon>
        <taxon>Epsilonproteobacteria</taxon>
        <taxon>Campylobacterales</taxon>
        <taxon>Campylobacteraceae</taxon>
        <taxon>Campylobacter</taxon>
    </lineage>
</organism>
<dbReference type="SUPFAM" id="SSF56042">
    <property type="entry name" value="PurM C-terminal domain-like"/>
    <property type="match status" value="1"/>
</dbReference>
<feature type="domain" description="PurM-like N-terminal" evidence="2">
    <location>
        <begin position="37"/>
        <end position="149"/>
    </location>
</feature>
<dbReference type="InterPro" id="IPR016188">
    <property type="entry name" value="PurM-like_N"/>
</dbReference>
<reference evidence="4 5" key="1">
    <citation type="submission" date="2017-12" db="EMBL/GenBank/DDBJ databases">
        <title>Phylogenetic diversity of female urinary microbiome.</title>
        <authorList>
            <person name="Thomas-White K."/>
            <person name="Wolfe A.J."/>
        </authorList>
    </citation>
    <scope>NUCLEOTIDE SEQUENCE [LARGE SCALE GENOMIC DNA]</scope>
    <source>
        <strain evidence="4 5">UMB0112</strain>
    </source>
</reference>
<dbReference type="Pfam" id="PF02769">
    <property type="entry name" value="AIRS_C"/>
    <property type="match status" value="1"/>
</dbReference>
<dbReference type="InterPro" id="IPR011854">
    <property type="entry name" value="HypE"/>
</dbReference>
<evidence type="ECO:0000259" key="3">
    <source>
        <dbReference type="Pfam" id="PF02769"/>
    </source>
</evidence>
<comment type="similarity">
    <text evidence="1">Belongs to the HypE family.</text>
</comment>
<sequence length="331" mass="35915">MKEQILLSHGGGGEEMNALINDIIFKAFDNEILKSANDAAILKFNSLNLAFTTDSFVVTPLFFSGGDIGKIAICGTVNDLAMVGAKSLYLSCGFIIEEGFSIKEFKQILNSMSTTAKEAGVFIVCGDTKVVPKGKCDGIFINTSGVGEIIKPINTANLKAPAKILVSSDIARHGSVIMQARDELGFESQLKSDCKPLNLIVEKILNSGITPLAMRDATRGGISAVLNEWAKFCKIGIKIKESAIKISDEVKGICEILGFEPYDLANEGTFVLAVCEKEAPKCLEILREFDKNANIIGEVIENEENRVILETLYGVERFLEPPKGELLPRIC</sequence>
<name>A0A2I1NB75_9BACT</name>
<dbReference type="Pfam" id="PF00586">
    <property type="entry name" value="AIRS"/>
    <property type="match status" value="1"/>
</dbReference>
<protein>
    <submittedName>
        <fullName evidence="4">Hydrogenase expression/formation protein HypE</fullName>
    </submittedName>
</protein>